<feature type="compositionally biased region" description="Polar residues" evidence="1">
    <location>
        <begin position="594"/>
        <end position="625"/>
    </location>
</feature>
<dbReference type="GeneID" id="125179017"/>
<feature type="compositionally biased region" description="Polar residues" evidence="1">
    <location>
        <begin position="248"/>
        <end position="258"/>
    </location>
</feature>
<evidence type="ECO:0000313" key="2">
    <source>
        <dbReference type="Proteomes" id="UP000694843"/>
    </source>
</evidence>
<keyword evidence="2" id="KW-1185">Reference proteome</keyword>
<feature type="region of interest" description="Disordered" evidence="1">
    <location>
        <begin position="588"/>
        <end position="657"/>
    </location>
</feature>
<gene>
    <name evidence="3" type="primary">LOC125179017</name>
</gene>
<feature type="region of interest" description="Disordered" evidence="1">
    <location>
        <begin position="321"/>
        <end position="353"/>
    </location>
</feature>
<evidence type="ECO:0000313" key="3">
    <source>
        <dbReference type="RefSeq" id="XP_047740019.1"/>
    </source>
</evidence>
<feature type="compositionally biased region" description="Polar residues" evidence="1">
    <location>
        <begin position="270"/>
        <end position="281"/>
    </location>
</feature>
<dbReference type="KEGG" id="hazt:125179017"/>
<feature type="region of interest" description="Disordered" evidence="1">
    <location>
        <begin position="174"/>
        <end position="200"/>
    </location>
</feature>
<evidence type="ECO:0000256" key="1">
    <source>
        <dbReference type="SAM" id="MobiDB-lite"/>
    </source>
</evidence>
<feature type="compositionally biased region" description="Polar residues" evidence="1">
    <location>
        <begin position="632"/>
        <end position="644"/>
    </location>
</feature>
<dbReference type="AlphaFoldDB" id="A0A979FS84"/>
<proteinExistence type="predicted"/>
<feature type="compositionally biased region" description="Basic residues" evidence="1">
    <location>
        <begin position="227"/>
        <end position="247"/>
    </location>
</feature>
<reference evidence="3" key="1">
    <citation type="submission" date="2025-08" db="UniProtKB">
        <authorList>
            <consortium name="RefSeq"/>
        </authorList>
    </citation>
    <scope>IDENTIFICATION</scope>
    <source>
        <tissue evidence="3">Whole organism</tissue>
    </source>
</reference>
<name>A0A979FS84_HYAAZ</name>
<accession>A0A979FS84</accession>
<feature type="compositionally biased region" description="Basic and acidic residues" evidence="1">
    <location>
        <begin position="687"/>
        <end position="698"/>
    </location>
</feature>
<feature type="region of interest" description="Disordered" evidence="1">
    <location>
        <begin position="678"/>
        <end position="698"/>
    </location>
</feature>
<sequence>MKSTIKKNQQTSQSLSCNSQSSCKLREAIKRKRCSSCTECLPCNKKQCTSNITCTKDIKSNNVDHVENPAVPSGSIASMAAKSVPDRAVYSDLVKKASMHKLSVSLVQLDFSNHADFPEGKPININVQSTHNLNNPIENPSNSAISPSCSHNINSEADKKTKCLASDKCSKRTKSLLRSSSDGARNKASHAPAPTLGNDYIDKRINASKSCQKTNQSSSLVAINRRPNLKTSKHSFKNWVSPRHRRSLTSNITGLKKSQTSEKKGPSVSKFPSNSDKSLPSLSKLRDISNKRKRVTSTVTVTNCGDPNTGTIACPVVPCGDSGSGTTAQSRPHAAPGPGTVFKKSLSDESKPAENVNLNSAVKFPCEKRGKNVNTHNELPCDSTNCQEVVVSLEKIMVPLDMRCSFVETESAPEIETCKRPRKKIRLTRKVPLDTEDRAGASPGINPQTSLPETLNLPKKKLICHAPSLLSPKLPLEITEKESKIEMKSVKVCCPEARNFAVTPAMRSKRCNSASKNRNHANLTSEKIALRKRGSSLPNKELKCNSSDLVSVHDSVEGFEGFEMSHVEPFPDDPSAAEEILLEMFSDEPPLKSSDVNPKVNNSSTKELPDTSSDVNPKVNNSSTKELPDASSDVNPKVNNSSTKELPDASIDVSTQAVNPSRNRCSFKGFAPSATRKSARTQTCGKRSVEEDQFTAKDNKSPKLELNLNVNNIIDQEEEKSTAAAARLITPCLRQMNENFAGDNVAPTKPLPRISRNCNFFRPINGGKSNPIHRKDMQGTNEPMARNEYHTRSSGTKTKEFSEIVVSDPVVNKSVHAPQFQLDHPWPDCGNNMEDLLLEAEDKCDVESPHPAGSPAYPKTSNLQVQTGPHLKSVINIHARLQTPSRKIIASQMMKRSNLASRVINSRNIPSQFLSNRNIASQSMVNSVENKTRLFCDSLVGKENRVEPSGEAPARGLEGLLPARKKAPVMCLSITEVKRTKNPNVTELKHTKNPNVTELKRTKNPNVTEMKRTKNPNVTELKRTKTPSTTKLKPLNKSLGVAELKRAKNQDVTKLIHTKSLGAELRRKKNLGAAELKRKSLGAVELKRKSLGAAELKRKSLGAAELN</sequence>
<dbReference type="RefSeq" id="XP_047740019.1">
    <property type="nucleotide sequence ID" value="XM_047884063.1"/>
</dbReference>
<feature type="region of interest" description="Disordered" evidence="1">
    <location>
        <begin position="225"/>
        <end position="283"/>
    </location>
</feature>
<dbReference type="Proteomes" id="UP000694843">
    <property type="component" value="Unplaced"/>
</dbReference>
<organism evidence="2 3">
    <name type="scientific">Hyalella azteca</name>
    <name type="common">Amphipod</name>
    <dbReference type="NCBI Taxonomy" id="294128"/>
    <lineage>
        <taxon>Eukaryota</taxon>
        <taxon>Metazoa</taxon>
        <taxon>Ecdysozoa</taxon>
        <taxon>Arthropoda</taxon>
        <taxon>Crustacea</taxon>
        <taxon>Multicrustacea</taxon>
        <taxon>Malacostraca</taxon>
        <taxon>Eumalacostraca</taxon>
        <taxon>Peracarida</taxon>
        <taxon>Amphipoda</taxon>
        <taxon>Senticaudata</taxon>
        <taxon>Talitrida</taxon>
        <taxon>Talitroidea</taxon>
        <taxon>Hyalellidae</taxon>
        <taxon>Hyalella</taxon>
    </lineage>
</organism>
<protein>
    <submittedName>
        <fullName evidence="3">Uncharacterized protein LOC125179017</fullName>
    </submittedName>
</protein>